<evidence type="ECO:0000256" key="2">
    <source>
        <dbReference type="ARBA" id="ARBA00007431"/>
    </source>
</evidence>
<comment type="subcellular location">
    <subcellularLocation>
        <location evidence="1">Membrane</location>
    </subcellularLocation>
</comment>
<reference evidence="12 13" key="1">
    <citation type="submission" date="2015-10" db="EMBL/GenBank/DDBJ databases">
        <title>Draft genomes sequences of Candida glabrata isolates 1A, 1B, 2A, 2B, 3A and 3B.</title>
        <authorList>
            <person name="Haavelsrud O.E."/>
            <person name="Gaustad P."/>
        </authorList>
    </citation>
    <scope>NUCLEOTIDE SEQUENCE [LARGE SCALE GENOMIC DNA]</scope>
    <source>
        <strain evidence="12">910700640</strain>
    </source>
</reference>
<feature type="domain" description="G protein gamma" evidence="10">
    <location>
        <begin position="17"/>
        <end position="81"/>
    </location>
</feature>
<evidence type="ECO:0000259" key="11">
    <source>
        <dbReference type="SMART" id="SM01224"/>
    </source>
</evidence>
<dbReference type="GO" id="GO:0007186">
    <property type="term" value="P:G protein-coupled receptor signaling pathway"/>
    <property type="evidence" value="ECO:0007669"/>
    <property type="project" value="InterPro"/>
</dbReference>
<comment type="similarity">
    <text evidence="2">Belongs to the G protein gamma family.</text>
</comment>
<dbReference type="GO" id="GO:0031681">
    <property type="term" value="F:G-protein beta-subunit binding"/>
    <property type="evidence" value="ECO:0007669"/>
    <property type="project" value="EnsemblFungi"/>
</dbReference>
<evidence type="ECO:0000313" key="13">
    <source>
        <dbReference type="Proteomes" id="UP000054886"/>
    </source>
</evidence>
<protein>
    <recommendedName>
        <fullName evidence="3">Guanine nucleotide-binding protein subunit gamma</fullName>
    </recommendedName>
</protein>
<keyword evidence="6" id="KW-0564">Palmitate</keyword>
<evidence type="ECO:0000256" key="8">
    <source>
        <dbReference type="ARBA" id="ARBA00023288"/>
    </source>
</evidence>
<dbReference type="InterPro" id="IPR036284">
    <property type="entry name" value="GGL_sf"/>
</dbReference>
<accession>A0A0W0CX25</accession>
<dbReference type="EMBL" id="LLZZ01000117">
    <property type="protein sequence ID" value="KTB04129.1"/>
    <property type="molecule type" value="Genomic_DNA"/>
</dbReference>
<dbReference type="AlphaFoldDB" id="A0A0W0CX25"/>
<evidence type="ECO:0000256" key="5">
    <source>
        <dbReference type="ARBA" id="ARBA00023136"/>
    </source>
</evidence>
<dbReference type="SMART" id="SM00224">
    <property type="entry name" value="GGL"/>
    <property type="match status" value="1"/>
</dbReference>
<comment type="caution">
    <text evidence="12">The sequence shown here is derived from an EMBL/GenBank/DDBJ whole genome shotgun (WGS) entry which is preliminary data.</text>
</comment>
<evidence type="ECO:0000313" key="12">
    <source>
        <dbReference type="EMBL" id="KTB04129.1"/>
    </source>
</evidence>
<evidence type="ECO:0000256" key="3">
    <source>
        <dbReference type="ARBA" id="ARBA00016111"/>
    </source>
</evidence>
<dbReference type="SMART" id="SM01224">
    <property type="entry name" value="G_gamma"/>
    <property type="match status" value="1"/>
</dbReference>
<evidence type="ECO:0000256" key="1">
    <source>
        <dbReference type="ARBA" id="ARBA00004370"/>
    </source>
</evidence>
<keyword evidence="9" id="KW-0636">Prenylation</keyword>
<dbReference type="Gene3D" id="4.10.260.10">
    <property type="entry name" value="Transducin (heterotrimeric G protein), gamma chain"/>
    <property type="match status" value="1"/>
</dbReference>
<sequence>MEVSQSQLDLKIKYLKLKRINELNDKLRDELQRERITASNACLQLIAYTTSTRDYALPTLWGYPPADTNHFRDFQTQHADDATCCTIM</sequence>
<keyword evidence="5" id="KW-0472">Membrane</keyword>
<evidence type="ECO:0000256" key="7">
    <source>
        <dbReference type="ARBA" id="ARBA00023224"/>
    </source>
</evidence>
<dbReference type="OMA" id="TECCTIM"/>
<evidence type="ECO:0000259" key="10">
    <source>
        <dbReference type="SMART" id="SM00224"/>
    </source>
</evidence>
<dbReference type="VEuPathDB" id="FungiDB:GVI51_M09163"/>
<dbReference type="PANTHER" id="PTHR28189:SF1">
    <property type="entry name" value="GUANINE NUCLEOTIDE-BINDING PROTEIN SUBUNIT GAMMA"/>
    <property type="match status" value="1"/>
</dbReference>
<feature type="domain" description="G protein gamma" evidence="11">
    <location>
        <begin position="13"/>
        <end position="88"/>
    </location>
</feature>
<evidence type="ECO:0000256" key="4">
    <source>
        <dbReference type="ARBA" id="ARBA00022481"/>
    </source>
</evidence>
<name>A0A0W0CX25_CANGB</name>
<dbReference type="PhylomeDB" id="A0A0W0CX25"/>
<evidence type="ECO:0000256" key="9">
    <source>
        <dbReference type="ARBA" id="ARBA00023289"/>
    </source>
</evidence>
<dbReference type="PANTHER" id="PTHR28189">
    <property type="entry name" value="GUANINE NUCLEOTIDE-BINDING PROTEIN SUBUNIT GAMMA"/>
    <property type="match status" value="1"/>
</dbReference>
<dbReference type="GO" id="GO:0120171">
    <property type="term" value="C:Cdc24p-Far1p-Gbetagamma complex"/>
    <property type="evidence" value="ECO:0007669"/>
    <property type="project" value="EnsemblFungi"/>
</dbReference>
<dbReference type="GO" id="GO:0031680">
    <property type="term" value="C:G-protein beta/gamma-subunit complex"/>
    <property type="evidence" value="ECO:0007669"/>
    <property type="project" value="EnsemblFungi"/>
</dbReference>
<keyword evidence="8" id="KW-0449">Lipoprotein</keyword>
<dbReference type="VEuPathDB" id="FungiDB:CAGL0M09207g"/>
<dbReference type="InterPro" id="IPR015898">
    <property type="entry name" value="G-protein_gamma-like_dom"/>
</dbReference>
<dbReference type="Pfam" id="PF00631">
    <property type="entry name" value="G-gamma"/>
    <property type="match status" value="1"/>
</dbReference>
<gene>
    <name evidence="12" type="ORF">AO440_004247</name>
</gene>
<keyword evidence="7" id="KW-0807">Transducer</keyword>
<dbReference type="VEuPathDB" id="FungiDB:GWK60_M09141"/>
<organism evidence="12 13">
    <name type="scientific">Candida glabrata</name>
    <name type="common">Yeast</name>
    <name type="synonym">Torulopsis glabrata</name>
    <dbReference type="NCBI Taxonomy" id="5478"/>
    <lineage>
        <taxon>Eukaryota</taxon>
        <taxon>Fungi</taxon>
        <taxon>Dikarya</taxon>
        <taxon>Ascomycota</taxon>
        <taxon>Saccharomycotina</taxon>
        <taxon>Saccharomycetes</taxon>
        <taxon>Saccharomycetales</taxon>
        <taxon>Saccharomycetaceae</taxon>
        <taxon>Nakaseomyces</taxon>
    </lineage>
</organism>
<dbReference type="SMR" id="A0A0W0CX25"/>
<evidence type="ECO:0000256" key="6">
    <source>
        <dbReference type="ARBA" id="ARBA00023139"/>
    </source>
</evidence>
<dbReference type="InterPro" id="IPR041848">
    <property type="entry name" value="Ste18_fungal"/>
</dbReference>
<dbReference type="VEuPathDB" id="FungiDB:B1J91_M09207g"/>
<keyword evidence="4" id="KW-0488">Methylation</keyword>
<dbReference type="GO" id="GO:0000750">
    <property type="term" value="P:pheromone-dependent signal transduction involved in conjugation with cellular fusion"/>
    <property type="evidence" value="ECO:0007669"/>
    <property type="project" value="EnsemblFungi"/>
</dbReference>
<dbReference type="GO" id="GO:0005834">
    <property type="term" value="C:heterotrimeric G-protein complex"/>
    <property type="evidence" value="ECO:0007669"/>
    <property type="project" value="EnsemblFungi"/>
</dbReference>
<proteinExistence type="inferred from homology"/>
<dbReference type="Proteomes" id="UP000054886">
    <property type="component" value="Unassembled WGS sequence"/>
</dbReference>